<dbReference type="EMBL" id="JBBKAI010000002">
    <property type="protein sequence ID" value="MEJ8655154.1"/>
    <property type="molecule type" value="Genomic_DNA"/>
</dbReference>
<comment type="caution">
    <text evidence="1">The sequence shown here is derived from an EMBL/GenBank/DDBJ whole genome shotgun (WGS) entry which is preliminary data.</text>
</comment>
<reference evidence="1" key="1">
    <citation type="submission" date="2024-03" db="EMBL/GenBank/DDBJ databases">
        <title>Novel Streptomyces species of biotechnological and ecological value are a feature of Machair soil.</title>
        <authorList>
            <person name="Prole J.R."/>
            <person name="Goodfellow M."/>
            <person name="Allenby N."/>
            <person name="Ward A.C."/>
        </authorList>
    </citation>
    <scope>NUCLEOTIDE SEQUENCE</scope>
    <source>
        <strain evidence="1">MS1.AVA.4</strain>
    </source>
</reference>
<evidence type="ECO:0000313" key="2">
    <source>
        <dbReference type="Proteomes" id="UP001375539"/>
    </source>
</evidence>
<organism evidence="1 2">
    <name type="scientific">Streptomyces pratisoli</name>
    <dbReference type="NCBI Taxonomy" id="3139917"/>
    <lineage>
        <taxon>Bacteria</taxon>
        <taxon>Bacillati</taxon>
        <taxon>Actinomycetota</taxon>
        <taxon>Actinomycetes</taxon>
        <taxon>Kitasatosporales</taxon>
        <taxon>Streptomycetaceae</taxon>
        <taxon>Streptomyces</taxon>
    </lineage>
</organism>
<evidence type="ECO:0000313" key="1">
    <source>
        <dbReference type="EMBL" id="MEJ8655154.1"/>
    </source>
</evidence>
<dbReference type="Proteomes" id="UP001375539">
    <property type="component" value="Unassembled WGS sequence"/>
</dbReference>
<keyword evidence="2" id="KW-1185">Reference proteome</keyword>
<name>A0ACC6QA78_9ACTN</name>
<proteinExistence type="predicted"/>
<gene>
    <name evidence="1" type="ORF">WKI58_01200</name>
</gene>
<sequence>MTVSSDGVQWLAESYPQGFSVVFVRDLQSAELLARLGCEAAGSPMTREDAEEHELDDEAGEVLRAGECDGWAFAIQSWAAHVLGEGVIGSVSAGTEMVALVSTATIPWFSYAANGEEVCSFDPGMPWIRHGSDPDRLLSAMRSAGLISDDGSAGTACGVTGMLVLAEQEFQVGLSREVDDKPLLVGVVP</sequence>
<protein>
    <submittedName>
        <fullName evidence="1">DUF6461 domain-containing protein</fullName>
    </submittedName>
</protein>
<accession>A0ACC6QA78</accession>